<dbReference type="PRINTS" id="PR00085">
    <property type="entry name" value="THFDHDRGNASE"/>
</dbReference>
<comment type="function">
    <text evidence="15">Catalyzes the oxidation of 5,10-methylenetetrahydrofolate to 5,10-methenyltetrahydrofolate and then the hydrolysis of 5,10-methenyltetrahydrofolate to 10-formyltetrahydrofolate.</text>
</comment>
<dbReference type="InterPro" id="IPR046346">
    <property type="entry name" value="Aminoacid_DH-like_N_sf"/>
</dbReference>
<dbReference type="Proteomes" id="UP000823749">
    <property type="component" value="Chromosome 2"/>
</dbReference>
<dbReference type="CDD" id="cd01080">
    <property type="entry name" value="NAD_bind_m-THF_DH_Cyclohyd"/>
    <property type="match status" value="1"/>
</dbReference>
<comment type="caution">
    <text evidence="23">The sequence shown here is derived from an EMBL/GenBank/DDBJ whole genome shotgun (WGS) entry which is preliminary data.</text>
</comment>
<dbReference type="EC" id="3.2.1.2" evidence="19"/>
<feature type="domain" description="Tetrahydrofolate dehydrogenase/cyclohydrolase NAD(P)-binding" evidence="21">
    <location>
        <begin position="880"/>
        <end position="1006"/>
    </location>
</feature>
<evidence type="ECO:0000256" key="6">
    <source>
        <dbReference type="ARBA" id="ARBA00022801"/>
    </source>
</evidence>
<keyword evidence="6 19" id="KW-0378">Hydrolase</keyword>
<dbReference type="GO" id="GO:0006730">
    <property type="term" value="P:one-carbon metabolic process"/>
    <property type="evidence" value="ECO:0007669"/>
    <property type="project" value="UniProtKB-KW"/>
</dbReference>
<evidence type="ECO:0000259" key="21">
    <source>
        <dbReference type="Pfam" id="PF02882"/>
    </source>
</evidence>
<evidence type="ECO:0000313" key="23">
    <source>
        <dbReference type="EMBL" id="KAG5560497.1"/>
    </source>
</evidence>
<evidence type="ECO:0000256" key="1">
    <source>
        <dbReference type="ARBA" id="ARBA00000546"/>
    </source>
</evidence>
<proteinExistence type="inferred from homology"/>
<keyword evidence="13 19" id="KW-0624">Polysaccharide degradation</keyword>
<comment type="pathway">
    <text evidence="2">One-carbon metabolism; tetrahydrofolate interconversion.</text>
</comment>
<dbReference type="Pfam" id="PF01373">
    <property type="entry name" value="Glyco_hydro_14"/>
    <property type="match status" value="3"/>
</dbReference>
<comment type="similarity">
    <text evidence="16">Belongs to the tetrahydrofolate dehydrogenase/cyclohydrolase family.</text>
</comment>
<gene>
    <name evidence="23" type="ORF">RHGRI_003721</name>
</gene>
<dbReference type="InterPro" id="IPR020631">
    <property type="entry name" value="THF_DH/CycHdrlase_NAD-bd_dom"/>
</dbReference>
<evidence type="ECO:0000259" key="22">
    <source>
        <dbReference type="Pfam" id="PF03109"/>
    </source>
</evidence>
<keyword evidence="10" id="KW-0511">Multifunctional enzyme</keyword>
<dbReference type="Gene3D" id="3.40.50.10860">
    <property type="entry name" value="Leucine Dehydrogenase, chain A, domain 1"/>
    <property type="match status" value="1"/>
</dbReference>
<accession>A0AAV6L6B2</accession>
<protein>
    <recommendedName>
        <fullName evidence="19">Beta-amylase</fullName>
        <ecNumber evidence="19">3.2.1.2</ecNumber>
    </recommendedName>
</protein>
<dbReference type="InterPro" id="IPR001554">
    <property type="entry name" value="Glyco_hydro_14"/>
</dbReference>
<feature type="binding site" evidence="18">
    <location>
        <position position="215"/>
    </location>
    <ligand>
        <name>substrate</name>
    </ligand>
</feature>
<feature type="binding site" evidence="18">
    <location>
        <position position="425"/>
    </location>
    <ligand>
        <name>substrate</name>
    </ligand>
</feature>
<dbReference type="PANTHER" id="PTHR31352">
    <property type="entry name" value="BETA-AMYLASE 1, CHLOROPLASTIC"/>
    <property type="match status" value="1"/>
</dbReference>
<dbReference type="FunFam" id="3.40.50.720:FF:000006">
    <property type="entry name" value="Bifunctional protein FolD"/>
    <property type="match status" value="1"/>
</dbReference>
<comment type="similarity">
    <text evidence="3 19">Belongs to the glycosyl hydrolase 14 family.</text>
</comment>
<keyword evidence="5" id="KW-0554">One-carbon metabolism</keyword>
<feature type="active site" description="Proton acceptor" evidence="17">
    <location>
        <position position="505"/>
    </location>
</feature>
<dbReference type="PANTHER" id="PTHR31352:SF31">
    <property type="entry name" value="BETA-AMYLASE 1, CHLOROPLASTIC"/>
    <property type="match status" value="1"/>
</dbReference>
<evidence type="ECO:0000256" key="12">
    <source>
        <dbReference type="ARBA" id="ARBA00023295"/>
    </source>
</evidence>
<evidence type="ECO:0000256" key="7">
    <source>
        <dbReference type="ARBA" id="ARBA00022857"/>
    </source>
</evidence>
<dbReference type="InterPro" id="IPR020630">
    <property type="entry name" value="THF_DH/CycHdrlase_cat_dom"/>
</dbReference>
<dbReference type="SUPFAM" id="SSF51735">
    <property type="entry name" value="NAD(P)-binding Rossmann-fold domains"/>
    <property type="match status" value="1"/>
</dbReference>
<dbReference type="EMBL" id="JACTNZ010000002">
    <property type="protein sequence ID" value="KAG5560497.1"/>
    <property type="molecule type" value="Genomic_DNA"/>
</dbReference>
<evidence type="ECO:0000256" key="15">
    <source>
        <dbReference type="ARBA" id="ARBA00058319"/>
    </source>
</evidence>
<name>A0AAV6L6B2_9ERIC</name>
<feature type="binding site" evidence="18">
    <location>
        <position position="175"/>
    </location>
    <ligand>
        <name>substrate</name>
    </ligand>
</feature>
<dbReference type="Pfam" id="PF03109">
    <property type="entry name" value="ABC1"/>
    <property type="match status" value="1"/>
</dbReference>
<evidence type="ECO:0000256" key="17">
    <source>
        <dbReference type="PIRSR" id="PIRSR601554-1"/>
    </source>
</evidence>
<evidence type="ECO:0000256" key="5">
    <source>
        <dbReference type="ARBA" id="ARBA00022563"/>
    </source>
</evidence>
<dbReference type="PROSITE" id="PS00679">
    <property type="entry name" value="BETA_AMYLASE_2"/>
    <property type="match status" value="1"/>
</dbReference>
<dbReference type="FunFam" id="3.40.50.10860:FF:000005">
    <property type="entry name" value="C-1-tetrahydrofolate synthase, cytoplasmic, putative"/>
    <property type="match status" value="1"/>
</dbReference>
<dbReference type="InterPro" id="IPR004147">
    <property type="entry name" value="ABC1_dom"/>
</dbReference>
<dbReference type="InterPro" id="IPR036291">
    <property type="entry name" value="NAD(P)-bd_dom_sf"/>
</dbReference>
<feature type="binding site" evidence="18">
    <location>
        <position position="420"/>
    </location>
    <ligand>
        <name>substrate</name>
    </ligand>
</feature>
<keyword evidence="24" id="KW-1185">Reference proteome</keyword>
<dbReference type="InterPro" id="IPR000672">
    <property type="entry name" value="THF_DH/CycHdrlase"/>
</dbReference>
<evidence type="ECO:0000256" key="18">
    <source>
        <dbReference type="PIRSR" id="PIRSR601554-2"/>
    </source>
</evidence>
<comment type="catalytic activity">
    <reaction evidence="14">
        <text>(6R)-5,10-methylene-5,6,7,8-tetrahydrofolate + NADP(+) = (6R)-5,10-methenyltetrahydrofolate + NADPH</text>
        <dbReference type="Rhea" id="RHEA:22812"/>
        <dbReference type="ChEBI" id="CHEBI:15636"/>
        <dbReference type="ChEBI" id="CHEBI:57455"/>
        <dbReference type="ChEBI" id="CHEBI:57783"/>
        <dbReference type="ChEBI" id="CHEBI:58349"/>
        <dbReference type="EC" id="1.5.1.5"/>
    </reaction>
</comment>
<evidence type="ECO:0000256" key="9">
    <source>
        <dbReference type="ARBA" id="ARBA00023238"/>
    </source>
</evidence>
<evidence type="ECO:0000256" key="16">
    <source>
        <dbReference type="ARBA" id="ARBA00061364"/>
    </source>
</evidence>
<evidence type="ECO:0000256" key="14">
    <source>
        <dbReference type="ARBA" id="ARBA00052194"/>
    </source>
</evidence>
<evidence type="ECO:0000256" key="4">
    <source>
        <dbReference type="ARBA" id="ARBA00011738"/>
    </source>
</evidence>
<evidence type="ECO:0000256" key="3">
    <source>
        <dbReference type="ARBA" id="ARBA00005652"/>
    </source>
</evidence>
<evidence type="ECO:0000259" key="20">
    <source>
        <dbReference type="Pfam" id="PF00763"/>
    </source>
</evidence>
<comment type="catalytic activity">
    <reaction evidence="1 19">
        <text>Hydrolysis of (1-&gt;4)-alpha-D-glucosidic linkages in polysaccharides so as to remove successive maltose units from the non-reducing ends of the chains.</text>
        <dbReference type="EC" id="3.2.1.2"/>
    </reaction>
</comment>
<feature type="active site" description="Proton donor" evidence="17">
    <location>
        <position position="307"/>
    </location>
</feature>
<feature type="binding site" evidence="18">
    <location>
        <position position="467"/>
    </location>
    <ligand>
        <name>substrate</name>
    </ligand>
</feature>
<evidence type="ECO:0000256" key="19">
    <source>
        <dbReference type="RuleBase" id="RU000509"/>
    </source>
</evidence>
<dbReference type="GO" id="GO:0009853">
    <property type="term" value="P:photorespiration"/>
    <property type="evidence" value="ECO:0007669"/>
    <property type="project" value="UniProtKB-KW"/>
</dbReference>
<dbReference type="Pfam" id="PF00763">
    <property type="entry name" value="THF_DHG_CYH"/>
    <property type="match status" value="1"/>
</dbReference>
<feature type="binding site" evidence="18">
    <location>
        <position position="223"/>
    </location>
    <ligand>
        <name>substrate</name>
    </ligand>
</feature>
<dbReference type="Pfam" id="PF02882">
    <property type="entry name" value="THF_DHG_CYH_C"/>
    <property type="match status" value="1"/>
</dbReference>
<feature type="binding site" evidence="18">
    <location>
        <begin position="506"/>
        <end position="507"/>
    </location>
    <ligand>
        <name>substrate</name>
    </ligand>
</feature>
<keyword evidence="9" id="KW-0601">Photorespiration</keyword>
<evidence type="ECO:0000256" key="11">
    <source>
        <dbReference type="ARBA" id="ARBA00023277"/>
    </source>
</evidence>
<keyword evidence="11 19" id="KW-0119">Carbohydrate metabolism</keyword>
<dbReference type="SUPFAM" id="SSF51445">
    <property type="entry name" value="(Trans)glycosidases"/>
    <property type="match status" value="2"/>
</dbReference>
<comment type="subunit">
    <text evidence="4">Homodimer.</text>
</comment>
<keyword evidence="7" id="KW-0521">NADP</keyword>
<evidence type="ECO:0000313" key="24">
    <source>
        <dbReference type="Proteomes" id="UP000823749"/>
    </source>
</evidence>
<dbReference type="SUPFAM" id="SSF53223">
    <property type="entry name" value="Aminoacid dehydrogenase-like, N-terminal domain"/>
    <property type="match status" value="1"/>
</dbReference>
<dbReference type="InterPro" id="IPR017853">
    <property type="entry name" value="GH"/>
</dbReference>
<evidence type="ECO:0000256" key="13">
    <source>
        <dbReference type="ARBA" id="ARBA00023326"/>
    </source>
</evidence>
<dbReference type="GO" id="GO:0000272">
    <property type="term" value="P:polysaccharide catabolic process"/>
    <property type="evidence" value="ECO:0007669"/>
    <property type="project" value="UniProtKB-KW"/>
</dbReference>
<keyword evidence="12 19" id="KW-0326">Glycosidase</keyword>
<evidence type="ECO:0000256" key="10">
    <source>
        <dbReference type="ARBA" id="ARBA00023268"/>
    </source>
</evidence>
<dbReference type="Gene3D" id="3.20.20.80">
    <property type="entry name" value="Glycosidases"/>
    <property type="match status" value="3"/>
</dbReference>
<dbReference type="HAMAP" id="MF_01576">
    <property type="entry name" value="THF_DHG_CYH"/>
    <property type="match status" value="1"/>
</dbReference>
<dbReference type="GO" id="GO:0004488">
    <property type="term" value="F:methylenetetrahydrofolate dehydrogenase (NADP+) activity"/>
    <property type="evidence" value="ECO:0007669"/>
    <property type="project" value="UniProtKB-EC"/>
</dbReference>
<evidence type="ECO:0000256" key="8">
    <source>
        <dbReference type="ARBA" id="ARBA00023002"/>
    </source>
</evidence>
<sequence>MQNDSATTFVFNRKRDMAMTLPHQIGTLTGTAITSDSVATLRAAVSPASRSPATSLRCAARKQGLPAAEIGLRSASPSPSPPVSPRIGRMHPDLSAACQALMDAPPVMAEEENEGAVVREYKEQGGAQDKSKGVPVYVMMPLDSVTMGNTINRRKAMNASLQALKSAGVEGVMMDVWWGLVEREKPGEYNWGGYSELLEMAKKHGLKVQAVMSFHQCGGNVGDSCTIPLPKWAVEEIDKDPDLAYTDQWGRRNYEYISLSCDTLPVLKGRTPIQCYGDFMRAFRDKFEHLLGDTIVEIQVGMGPAGELRYPSYPEQNGTWKFPGIGAFQSYDKYMLSHLKAAAEAAGKPEWGSTGPTDAGHYNNWPEDTNFFRKEGGGWNSPYGDFFLTWYSQMLLNHGDRILSSAKAIFDNTGVKISVKVAGIHWHYGTRSHAPELTAGYYNTRFHDGYLPIARMLARHGAVFNFTCIEMRDHEQPQDAQCAPEKLVRQVGLATREAQVPLAGENALPRYDEFAHEQILQASSMNIDGEDRDMCAFTYLRMNQQLLQPDNWRRFVAFVKKMKEGKGANRCQEEVEREAEHFVHVTRPLLQLQLSMVFGYGFMLRNVNFALHVKSDLVCRLRRKRGHEVLFITAAIAFCKNQPSPFSLSASNPSSKHRAENPTTQNGVGDVHELFIIYDGNSSSSSLKQIQSPTQRPSFSPVDALQFAPVKSILLRTTSTISHASASPSIVTAAMAAETSAKIIDGKSIAKQIRDEITVEISRMKDTVGVVPGLAVILVGDRKDSATYVRNKKKACESVGINSYEVHLPEDSTEQEVLKHISGFNDDPSVHGILVQLPLPSHMNEQNILNFVCIEKDVDGFHPLNIGRLAMRGREPLFVSCTPKGCIELLHRYGVDIKGKRAVVIGRSNIVGMPAALLLQREDATVSVVHSRTNNPEEITRQADIIIAAVGQANMVRGSWIKPGAVVIDVGINPVEDAKSAKGYHLVGDVCYEEACKIASAITPVDESSEFLPLVYEPASISAYSYLHTGERDHVLVQHALYSCYQLPENEVSRAIELRDIVTSLGPAYIKLGQALSIRPDILSPAAMTELQKLCNKVPSYPDDVAMALIEEELGQLWYNIYSELTSSPIAAASLGHVYKGRLKENGDLVAVKVQRPFVLETVTVDLFVKRNLGLVLRKFPQVSIDVVGLVDEWAARFFEELDYVNEGENGTFFAEMMKKDLPQLGKTSGEEHQRFKVPTRMFGSAFVLIPLPKWAVEEIDKDPDLAYTDQWGRRNYEYISLSCDTLPVLKGRTPIQCYGDFMRAFRDKFEHLLGDTIVMLLNHGNRILSSGKAIFDNTGVKISVKVAGIHWHYGTRSHAPELTAGYYNTRFHDGYLPIARMLARHGAVFNFTCIEMRDHEQPQDAQCAPEKLVRQVGLATREAQVPLAGENALPRYDEFAHEQILQASSMNIDGEDRDMCAFTYLRMNQQLLQPDNWRRFEKKMKEGN</sequence>
<feature type="domain" description="ABC1 atypical kinase-like" evidence="22">
    <location>
        <begin position="1094"/>
        <end position="1221"/>
    </location>
</feature>
<dbReference type="PROSITE" id="PS00506">
    <property type="entry name" value="BETA_AMYLASE_1"/>
    <property type="match status" value="1"/>
</dbReference>
<feature type="domain" description="Tetrahydrofolate dehydrogenase/cyclohydrolase catalytic" evidence="20">
    <location>
        <begin position="744"/>
        <end position="859"/>
    </location>
</feature>
<dbReference type="InterPro" id="IPR018238">
    <property type="entry name" value="Glyco_hydro_14_CS"/>
</dbReference>
<evidence type="ECO:0000256" key="2">
    <source>
        <dbReference type="ARBA" id="ARBA00004777"/>
    </source>
</evidence>
<reference evidence="23" key="1">
    <citation type="submission" date="2020-08" db="EMBL/GenBank/DDBJ databases">
        <title>Plant Genome Project.</title>
        <authorList>
            <person name="Zhang R.-G."/>
        </authorList>
    </citation>
    <scope>NUCLEOTIDE SEQUENCE</scope>
    <source>
        <strain evidence="23">WSP0</strain>
        <tissue evidence="23">Leaf</tissue>
    </source>
</reference>
<dbReference type="GO" id="GO:0016161">
    <property type="term" value="F:beta-amylase activity"/>
    <property type="evidence" value="ECO:0007669"/>
    <property type="project" value="UniProtKB-EC"/>
</dbReference>
<organism evidence="23 24">
    <name type="scientific">Rhododendron griersonianum</name>
    <dbReference type="NCBI Taxonomy" id="479676"/>
    <lineage>
        <taxon>Eukaryota</taxon>
        <taxon>Viridiplantae</taxon>
        <taxon>Streptophyta</taxon>
        <taxon>Embryophyta</taxon>
        <taxon>Tracheophyta</taxon>
        <taxon>Spermatophyta</taxon>
        <taxon>Magnoliopsida</taxon>
        <taxon>eudicotyledons</taxon>
        <taxon>Gunneridae</taxon>
        <taxon>Pentapetalae</taxon>
        <taxon>asterids</taxon>
        <taxon>Ericales</taxon>
        <taxon>Ericaceae</taxon>
        <taxon>Ericoideae</taxon>
        <taxon>Rhodoreae</taxon>
        <taxon>Rhododendron</taxon>
    </lineage>
</organism>
<feature type="binding site" evidence="18">
    <location>
        <position position="541"/>
    </location>
    <ligand>
        <name>substrate</name>
    </ligand>
</feature>
<dbReference type="Gene3D" id="3.40.50.720">
    <property type="entry name" value="NAD(P)-binding Rossmann-like Domain"/>
    <property type="match status" value="1"/>
</dbReference>
<keyword evidence="8" id="KW-0560">Oxidoreductase</keyword>